<evidence type="ECO:0000259" key="2">
    <source>
        <dbReference type="Pfam" id="PF11127"/>
    </source>
</evidence>
<accession>A0ABV8MMS8</accession>
<dbReference type="EMBL" id="JBHSBU010000001">
    <property type="protein sequence ID" value="MFC4159448.1"/>
    <property type="molecule type" value="Genomic_DNA"/>
</dbReference>
<reference evidence="4" key="1">
    <citation type="journal article" date="2019" name="Int. J. Syst. Evol. Microbiol.">
        <title>The Global Catalogue of Microorganisms (GCM) 10K type strain sequencing project: providing services to taxonomists for standard genome sequencing and annotation.</title>
        <authorList>
            <consortium name="The Broad Institute Genomics Platform"/>
            <consortium name="The Broad Institute Genome Sequencing Center for Infectious Disease"/>
            <person name="Wu L."/>
            <person name="Ma J."/>
        </authorList>
    </citation>
    <scope>NUCLEOTIDE SEQUENCE [LARGE SCALE GENOMIC DNA]</scope>
    <source>
        <strain evidence="4">LMG 29894</strain>
    </source>
</reference>
<feature type="transmembrane region" description="Helical" evidence="1">
    <location>
        <begin position="45"/>
        <end position="66"/>
    </location>
</feature>
<dbReference type="InterPro" id="IPR021309">
    <property type="entry name" value="YgaP-like_TM"/>
</dbReference>
<name>A0ABV8MMS8_9NEIS</name>
<sequence>MMTIQGKFPSNLPLWERIVRVVAGVTLGLLCYDIAEAWLRWPVLGVAGAAVFTGLTGFCPTCAVIGRRFPFLR</sequence>
<protein>
    <submittedName>
        <fullName evidence="3">DUF2892 domain-containing protein</fullName>
    </submittedName>
</protein>
<keyword evidence="1" id="KW-0472">Membrane</keyword>
<evidence type="ECO:0000313" key="3">
    <source>
        <dbReference type="EMBL" id="MFC4159448.1"/>
    </source>
</evidence>
<keyword evidence="1" id="KW-0812">Transmembrane</keyword>
<dbReference type="Pfam" id="PF11127">
    <property type="entry name" value="YgaP-like_TM"/>
    <property type="match status" value="1"/>
</dbReference>
<dbReference type="Proteomes" id="UP001595791">
    <property type="component" value="Unassembled WGS sequence"/>
</dbReference>
<proteinExistence type="predicted"/>
<keyword evidence="4" id="KW-1185">Reference proteome</keyword>
<keyword evidence="1" id="KW-1133">Transmembrane helix</keyword>
<comment type="caution">
    <text evidence="3">The sequence shown here is derived from an EMBL/GenBank/DDBJ whole genome shotgun (WGS) entry which is preliminary data.</text>
</comment>
<feature type="transmembrane region" description="Helical" evidence="1">
    <location>
        <begin position="21"/>
        <end position="39"/>
    </location>
</feature>
<evidence type="ECO:0000313" key="4">
    <source>
        <dbReference type="Proteomes" id="UP001595791"/>
    </source>
</evidence>
<organism evidence="3 4">
    <name type="scientific">Chitinimonas lacunae</name>
    <dbReference type="NCBI Taxonomy" id="1963018"/>
    <lineage>
        <taxon>Bacteria</taxon>
        <taxon>Pseudomonadati</taxon>
        <taxon>Pseudomonadota</taxon>
        <taxon>Betaproteobacteria</taxon>
        <taxon>Neisseriales</taxon>
        <taxon>Chitinibacteraceae</taxon>
        <taxon>Chitinimonas</taxon>
    </lineage>
</organism>
<feature type="domain" description="Inner membrane protein YgaP-like transmembrane" evidence="2">
    <location>
        <begin position="11"/>
        <end position="67"/>
    </location>
</feature>
<evidence type="ECO:0000256" key="1">
    <source>
        <dbReference type="SAM" id="Phobius"/>
    </source>
</evidence>
<gene>
    <name evidence="3" type="ORF">ACFOW7_08790</name>
</gene>
<dbReference type="RefSeq" id="WP_378163207.1">
    <property type="nucleotide sequence ID" value="NZ_JBHSBU010000001.1"/>
</dbReference>